<evidence type="ECO:0000313" key="2">
    <source>
        <dbReference type="Proteomes" id="UP001055879"/>
    </source>
</evidence>
<reference evidence="1 2" key="2">
    <citation type="journal article" date="2022" name="Mol. Ecol. Resour.">
        <title>The genomes of chicory, endive, great burdock and yacon provide insights into Asteraceae paleo-polyploidization history and plant inulin production.</title>
        <authorList>
            <person name="Fan W."/>
            <person name="Wang S."/>
            <person name="Wang H."/>
            <person name="Wang A."/>
            <person name="Jiang F."/>
            <person name="Liu H."/>
            <person name="Zhao H."/>
            <person name="Xu D."/>
            <person name="Zhang Y."/>
        </authorList>
    </citation>
    <scope>NUCLEOTIDE SEQUENCE [LARGE SCALE GENOMIC DNA]</scope>
    <source>
        <strain evidence="2">cv. Niubang</strain>
    </source>
</reference>
<evidence type="ECO:0000313" key="1">
    <source>
        <dbReference type="EMBL" id="KAI3733373.1"/>
    </source>
</evidence>
<organism evidence="1 2">
    <name type="scientific">Arctium lappa</name>
    <name type="common">Greater burdock</name>
    <name type="synonym">Lappa major</name>
    <dbReference type="NCBI Taxonomy" id="4217"/>
    <lineage>
        <taxon>Eukaryota</taxon>
        <taxon>Viridiplantae</taxon>
        <taxon>Streptophyta</taxon>
        <taxon>Embryophyta</taxon>
        <taxon>Tracheophyta</taxon>
        <taxon>Spermatophyta</taxon>
        <taxon>Magnoliopsida</taxon>
        <taxon>eudicotyledons</taxon>
        <taxon>Gunneridae</taxon>
        <taxon>Pentapetalae</taxon>
        <taxon>asterids</taxon>
        <taxon>campanulids</taxon>
        <taxon>Asterales</taxon>
        <taxon>Asteraceae</taxon>
        <taxon>Carduoideae</taxon>
        <taxon>Cardueae</taxon>
        <taxon>Arctiinae</taxon>
        <taxon>Arctium</taxon>
    </lineage>
</organism>
<reference evidence="2" key="1">
    <citation type="journal article" date="2022" name="Mol. Ecol. Resour.">
        <title>The genomes of chicory, endive, great burdock and yacon provide insights into Asteraceae palaeo-polyploidization history and plant inulin production.</title>
        <authorList>
            <person name="Fan W."/>
            <person name="Wang S."/>
            <person name="Wang H."/>
            <person name="Wang A."/>
            <person name="Jiang F."/>
            <person name="Liu H."/>
            <person name="Zhao H."/>
            <person name="Xu D."/>
            <person name="Zhang Y."/>
        </authorList>
    </citation>
    <scope>NUCLEOTIDE SEQUENCE [LARGE SCALE GENOMIC DNA]</scope>
    <source>
        <strain evidence="2">cv. Niubang</strain>
    </source>
</reference>
<sequence length="272" mass="31265">MGLVSVFIRTHFLAFNGFQSDIQDPLPDTAMIPRRRRLLFTFGALIVCVLRNVLTRMHISTSPKGKRGEIMCAIEHQWLAILSFFDDHIMVFEDLMETYFPPSTRVFDKIDELLQVSESLPPKFDDFMDNDVPMIMQHIPFLDRVFKKDEKEIVIDITCHGYRVEPENASVHENVVKSDGENKKVDNEDVDTSKMIGKFGHTNVLEKVKIEEKNNDLNKENDEMEDCNTDFLYSARTTSSNEEIVQSEDPIFDLFEAGWAMSPRALSSTSSI</sequence>
<keyword evidence="2" id="KW-1185">Reference proteome</keyword>
<name>A0ACB9CGG1_ARCLA</name>
<dbReference type="EMBL" id="CM042050">
    <property type="protein sequence ID" value="KAI3733373.1"/>
    <property type="molecule type" value="Genomic_DNA"/>
</dbReference>
<dbReference type="Proteomes" id="UP001055879">
    <property type="component" value="Linkage Group LG04"/>
</dbReference>
<protein>
    <submittedName>
        <fullName evidence="1">Uncharacterized protein</fullName>
    </submittedName>
</protein>
<gene>
    <name evidence="1" type="ORF">L6452_12816</name>
</gene>
<proteinExistence type="predicted"/>
<accession>A0ACB9CGG1</accession>
<comment type="caution">
    <text evidence="1">The sequence shown here is derived from an EMBL/GenBank/DDBJ whole genome shotgun (WGS) entry which is preliminary data.</text>
</comment>